<dbReference type="NCBIfam" id="TIGR00236">
    <property type="entry name" value="wecB"/>
    <property type="match status" value="1"/>
</dbReference>
<gene>
    <name evidence="4" type="ORF">DR950_10515</name>
</gene>
<name>A0A372ZRJ8_9ACTN</name>
<comment type="caution">
    <text evidence="4">The sequence shown here is derived from an EMBL/GenBank/DDBJ whole genome shotgun (WGS) entry which is preliminary data.</text>
</comment>
<organism evidence="4 5">
    <name type="scientific">Kitasatospora xanthocidica</name>
    <dbReference type="NCBI Taxonomy" id="83382"/>
    <lineage>
        <taxon>Bacteria</taxon>
        <taxon>Bacillati</taxon>
        <taxon>Actinomycetota</taxon>
        <taxon>Actinomycetes</taxon>
        <taxon>Kitasatosporales</taxon>
        <taxon>Streptomycetaceae</taxon>
        <taxon>Kitasatospora</taxon>
    </lineage>
</organism>
<dbReference type="EC" id="5.1.3.14" evidence="4"/>
<evidence type="ECO:0000256" key="2">
    <source>
        <dbReference type="SAM" id="MobiDB-lite"/>
    </source>
</evidence>
<dbReference type="CDD" id="cd03786">
    <property type="entry name" value="GTB_UDP-GlcNAc_2-Epimerase"/>
    <property type="match status" value="1"/>
</dbReference>
<dbReference type="Gene3D" id="3.40.50.2000">
    <property type="entry name" value="Glycogen Phosphorylase B"/>
    <property type="match status" value="2"/>
</dbReference>
<keyword evidence="5" id="KW-1185">Reference proteome</keyword>
<evidence type="ECO:0000313" key="5">
    <source>
        <dbReference type="Proteomes" id="UP000263377"/>
    </source>
</evidence>
<evidence type="ECO:0000259" key="3">
    <source>
        <dbReference type="Pfam" id="PF02350"/>
    </source>
</evidence>
<dbReference type="InterPro" id="IPR029767">
    <property type="entry name" value="WecB-like"/>
</dbReference>
<sequence>MARLLGPRARIVWSGQHWDPALTTTFFAQYGLPRPHHLLKGVGGEPRGRQIGRMVSALSDHLAARPPAAVLVQGDTNTAAAGALAAHCAGIPVVHVEAGLRSFDPGMPEEANRRLIAPLADLHCAPTATAAAHLLREGIEADRVVITGNTVVEATLATLPAEAEAHRIVAEHAVTPGGYLLATIHRPENTDDAARLAQILDQLAALDLPVLLPLHPRTRAAVEAFGLRGPVARLRRIEPLDHAGFLALARHCRLLVSDSGGVQEECTVLKRPLVVVRNSTERPEAVRAGFARLARPGHELARALRELLADEAVGERLAQLPSPYGDGRASAEIVAAVRSRYLAPEPRTEQHTDQRPEPDRTPVAAAATGVGGHR</sequence>
<dbReference type="RefSeq" id="WP_117486816.1">
    <property type="nucleotide sequence ID" value="NZ_QVIG01000001.1"/>
</dbReference>
<feature type="region of interest" description="Disordered" evidence="2">
    <location>
        <begin position="340"/>
        <end position="374"/>
    </location>
</feature>
<feature type="domain" description="UDP-N-acetylglucosamine 2-epimerase" evidence="3">
    <location>
        <begin position="9"/>
        <end position="337"/>
    </location>
</feature>
<dbReference type="InterPro" id="IPR003331">
    <property type="entry name" value="UDP_GlcNAc_Epimerase_2_dom"/>
</dbReference>
<accession>A0A372ZRJ8</accession>
<dbReference type="GO" id="GO:0008761">
    <property type="term" value="F:UDP-N-acetylglucosamine 2-epimerase activity"/>
    <property type="evidence" value="ECO:0007669"/>
    <property type="project" value="UniProtKB-EC"/>
</dbReference>
<reference evidence="4 5" key="1">
    <citation type="submission" date="2018-08" db="EMBL/GenBank/DDBJ databases">
        <title>Diversity &amp; Physiological Properties of Lignin-Decomposing Actinobacteria from Soil.</title>
        <authorList>
            <person name="Roh S.G."/>
            <person name="Kim S.B."/>
        </authorList>
    </citation>
    <scope>NUCLEOTIDE SEQUENCE [LARGE SCALE GENOMIC DNA]</scope>
    <source>
        <strain evidence="4 5">MMS17-GH009</strain>
    </source>
</reference>
<dbReference type="SUPFAM" id="SSF53756">
    <property type="entry name" value="UDP-Glycosyltransferase/glycogen phosphorylase"/>
    <property type="match status" value="1"/>
</dbReference>
<dbReference type="AlphaFoldDB" id="A0A372ZRJ8"/>
<dbReference type="EMBL" id="QVIG01000001">
    <property type="protein sequence ID" value="RGD58164.1"/>
    <property type="molecule type" value="Genomic_DNA"/>
</dbReference>
<protein>
    <submittedName>
        <fullName evidence="4">UDP-N-acetylglucosamine 2-epimerase (Non-hydrolyzing)</fullName>
        <ecNumber evidence="4">5.1.3.14</ecNumber>
    </submittedName>
</protein>
<comment type="similarity">
    <text evidence="1">Belongs to the UDP-N-acetylglucosamine 2-epimerase family.</text>
</comment>
<keyword evidence="1 4" id="KW-0413">Isomerase</keyword>
<feature type="compositionally biased region" description="Basic and acidic residues" evidence="2">
    <location>
        <begin position="346"/>
        <end position="360"/>
    </location>
</feature>
<dbReference type="Proteomes" id="UP000263377">
    <property type="component" value="Unassembled WGS sequence"/>
</dbReference>
<dbReference type="PANTHER" id="PTHR43174">
    <property type="entry name" value="UDP-N-ACETYLGLUCOSAMINE 2-EPIMERASE"/>
    <property type="match status" value="1"/>
</dbReference>
<evidence type="ECO:0000313" key="4">
    <source>
        <dbReference type="EMBL" id="RGD58164.1"/>
    </source>
</evidence>
<dbReference type="Pfam" id="PF02350">
    <property type="entry name" value="Epimerase_2"/>
    <property type="match status" value="1"/>
</dbReference>
<proteinExistence type="inferred from homology"/>
<evidence type="ECO:0000256" key="1">
    <source>
        <dbReference type="RuleBase" id="RU003513"/>
    </source>
</evidence>
<dbReference type="PANTHER" id="PTHR43174:SF1">
    <property type="entry name" value="UDP-N-ACETYLGLUCOSAMINE 2-EPIMERASE"/>
    <property type="match status" value="1"/>
</dbReference>